<protein>
    <submittedName>
        <fullName evidence="2">Uncharacterized protein</fullName>
    </submittedName>
</protein>
<feature type="signal peptide" evidence="1">
    <location>
        <begin position="1"/>
        <end position="39"/>
    </location>
</feature>
<name>A0ABU1AE14_9BACT</name>
<dbReference type="RefSeq" id="WP_308983492.1">
    <property type="nucleotide sequence ID" value="NZ_JARXIC010000001.1"/>
</dbReference>
<gene>
    <name evidence="2" type="ORF">QEH59_01005</name>
</gene>
<accession>A0ABU1AE14</accession>
<comment type="caution">
    <text evidence="2">The sequence shown here is derived from an EMBL/GenBank/DDBJ whole genome shotgun (WGS) entry which is preliminary data.</text>
</comment>
<sequence>MQNFQQHPSPNKPLQSHPKRRKLAACICALALGAITSQAQDLLLNDTFSRSAKGTFLEQSAGLEWEAQQGRLIIGNGRPLNGQALSYAPNRTWDFQIYNRDLNATLSPEEAIEMSFSAAVKTDASPEFYIYSMRLIDKDNYVQIQVKGGAKTPTVTVEAVINGKKSQSEVEDASYYETSEGTGLVAVKLLVSEGYAQAYCDWSGENTWSSPSKPITFQLTTIDQIQLRYYAMGYWSAMDDLKVAIIKPTQQ</sequence>
<keyword evidence="1" id="KW-0732">Signal</keyword>
<feature type="chain" id="PRO_5045331895" evidence="1">
    <location>
        <begin position="40"/>
        <end position="251"/>
    </location>
</feature>
<keyword evidence="3" id="KW-1185">Reference proteome</keyword>
<evidence type="ECO:0000313" key="2">
    <source>
        <dbReference type="EMBL" id="MDQ8192984.1"/>
    </source>
</evidence>
<organism evidence="2 3">
    <name type="scientific">Thalassobacterium sedimentorum</name>
    <dbReference type="NCBI Taxonomy" id="3041258"/>
    <lineage>
        <taxon>Bacteria</taxon>
        <taxon>Pseudomonadati</taxon>
        <taxon>Verrucomicrobiota</taxon>
        <taxon>Opitutia</taxon>
        <taxon>Puniceicoccales</taxon>
        <taxon>Coraliomargaritaceae</taxon>
        <taxon>Thalassobacterium</taxon>
    </lineage>
</organism>
<evidence type="ECO:0000256" key="1">
    <source>
        <dbReference type="SAM" id="SignalP"/>
    </source>
</evidence>
<dbReference type="Proteomes" id="UP001243717">
    <property type="component" value="Unassembled WGS sequence"/>
</dbReference>
<proteinExistence type="predicted"/>
<reference evidence="2 3" key="1">
    <citation type="submission" date="2023-04" db="EMBL/GenBank/DDBJ databases">
        <title>A novel bacteria isolated from coastal sediment.</title>
        <authorList>
            <person name="Liu X.-J."/>
            <person name="Du Z.-J."/>
        </authorList>
    </citation>
    <scope>NUCLEOTIDE SEQUENCE [LARGE SCALE GENOMIC DNA]</scope>
    <source>
        <strain evidence="2 3">SDUM461004</strain>
    </source>
</reference>
<dbReference type="EMBL" id="JARXIC010000001">
    <property type="protein sequence ID" value="MDQ8192984.1"/>
    <property type="molecule type" value="Genomic_DNA"/>
</dbReference>
<evidence type="ECO:0000313" key="3">
    <source>
        <dbReference type="Proteomes" id="UP001243717"/>
    </source>
</evidence>